<reference evidence="1 2" key="1">
    <citation type="submission" date="2014-04" db="EMBL/GenBank/DDBJ databases">
        <authorList>
            <consortium name="DOE Joint Genome Institute"/>
            <person name="Kuo A."/>
            <person name="Martino E."/>
            <person name="Perotto S."/>
            <person name="Kohler A."/>
            <person name="Nagy L.G."/>
            <person name="Floudas D."/>
            <person name="Copeland A."/>
            <person name="Barry K.W."/>
            <person name="Cichocki N."/>
            <person name="Veneault-Fourrey C."/>
            <person name="LaButti K."/>
            <person name="Lindquist E.A."/>
            <person name="Lipzen A."/>
            <person name="Lundell T."/>
            <person name="Morin E."/>
            <person name="Murat C."/>
            <person name="Sun H."/>
            <person name="Tunlid A."/>
            <person name="Henrissat B."/>
            <person name="Grigoriev I.V."/>
            <person name="Hibbett D.S."/>
            <person name="Martin F."/>
            <person name="Nordberg H.P."/>
            <person name="Cantor M.N."/>
            <person name="Hua S.X."/>
        </authorList>
    </citation>
    <scope>NUCLEOTIDE SEQUENCE [LARGE SCALE GENOMIC DNA]</scope>
    <source>
        <strain evidence="1 2">Zn</strain>
    </source>
</reference>
<keyword evidence="2" id="KW-1185">Reference proteome</keyword>
<evidence type="ECO:0000313" key="1">
    <source>
        <dbReference type="EMBL" id="KIM99320.1"/>
    </source>
</evidence>
<dbReference type="EMBL" id="KN832879">
    <property type="protein sequence ID" value="KIM99320.1"/>
    <property type="molecule type" value="Genomic_DNA"/>
</dbReference>
<accession>A0A0C3GTE4</accession>
<dbReference type="HOGENOM" id="CLU_3069186_0_0_1"/>
<proteinExistence type="predicted"/>
<name>A0A0C3GTE4_OIDMZ</name>
<dbReference type="InParanoid" id="A0A0C3GTE4"/>
<reference evidence="2" key="2">
    <citation type="submission" date="2015-01" db="EMBL/GenBank/DDBJ databases">
        <title>Evolutionary Origins and Diversification of the Mycorrhizal Mutualists.</title>
        <authorList>
            <consortium name="DOE Joint Genome Institute"/>
            <consortium name="Mycorrhizal Genomics Consortium"/>
            <person name="Kohler A."/>
            <person name="Kuo A."/>
            <person name="Nagy L.G."/>
            <person name="Floudas D."/>
            <person name="Copeland A."/>
            <person name="Barry K.W."/>
            <person name="Cichocki N."/>
            <person name="Veneault-Fourrey C."/>
            <person name="LaButti K."/>
            <person name="Lindquist E.A."/>
            <person name="Lipzen A."/>
            <person name="Lundell T."/>
            <person name="Morin E."/>
            <person name="Murat C."/>
            <person name="Riley R."/>
            <person name="Ohm R."/>
            <person name="Sun H."/>
            <person name="Tunlid A."/>
            <person name="Henrissat B."/>
            <person name="Grigoriev I.V."/>
            <person name="Hibbett D.S."/>
            <person name="Martin F."/>
        </authorList>
    </citation>
    <scope>NUCLEOTIDE SEQUENCE [LARGE SCALE GENOMIC DNA]</scope>
    <source>
        <strain evidence="2">Zn</strain>
    </source>
</reference>
<organism evidence="1 2">
    <name type="scientific">Oidiodendron maius (strain Zn)</name>
    <dbReference type="NCBI Taxonomy" id="913774"/>
    <lineage>
        <taxon>Eukaryota</taxon>
        <taxon>Fungi</taxon>
        <taxon>Dikarya</taxon>
        <taxon>Ascomycota</taxon>
        <taxon>Pezizomycotina</taxon>
        <taxon>Leotiomycetes</taxon>
        <taxon>Leotiomycetes incertae sedis</taxon>
        <taxon>Myxotrichaceae</taxon>
        <taxon>Oidiodendron</taxon>
    </lineage>
</organism>
<sequence>MCDYTINYYIYASCIDPGSHFFGTSVDDNQKHRCPKSPHGRYIVLPGRCLLCST</sequence>
<dbReference type="AlphaFoldDB" id="A0A0C3GTE4"/>
<dbReference type="OrthoDB" id="3443409at2759"/>
<protein>
    <submittedName>
        <fullName evidence="1">Uncharacterized protein</fullName>
    </submittedName>
</protein>
<dbReference type="Proteomes" id="UP000054321">
    <property type="component" value="Unassembled WGS sequence"/>
</dbReference>
<gene>
    <name evidence="1" type="ORF">OIDMADRAFT_126949</name>
</gene>
<evidence type="ECO:0000313" key="2">
    <source>
        <dbReference type="Proteomes" id="UP000054321"/>
    </source>
</evidence>